<keyword evidence="3" id="KW-1185">Reference proteome</keyword>
<dbReference type="SMART" id="SM00052">
    <property type="entry name" value="EAL"/>
    <property type="match status" value="1"/>
</dbReference>
<name>A0AAW9DNV1_ACIAO</name>
<protein>
    <submittedName>
        <fullName evidence="2">EAL domain-containing protein</fullName>
    </submittedName>
</protein>
<dbReference type="PANTHER" id="PTHR33121:SF70">
    <property type="entry name" value="SIGNALING PROTEIN YKOW"/>
    <property type="match status" value="1"/>
</dbReference>
<dbReference type="PANTHER" id="PTHR33121">
    <property type="entry name" value="CYCLIC DI-GMP PHOSPHODIESTERASE PDEF"/>
    <property type="match status" value="1"/>
</dbReference>
<dbReference type="Proteomes" id="UP001279553">
    <property type="component" value="Unassembled WGS sequence"/>
</dbReference>
<evidence type="ECO:0000313" key="3">
    <source>
        <dbReference type="Proteomes" id="UP001279553"/>
    </source>
</evidence>
<dbReference type="CDD" id="cd01948">
    <property type="entry name" value="EAL"/>
    <property type="match status" value="1"/>
</dbReference>
<accession>A0AAW9DNV1</accession>
<dbReference type="EMBL" id="JAWXYB010000018">
    <property type="protein sequence ID" value="MDX5930405.1"/>
    <property type="molecule type" value="Genomic_DNA"/>
</dbReference>
<feature type="domain" description="EAL" evidence="1">
    <location>
        <begin position="1"/>
        <end position="254"/>
    </location>
</feature>
<dbReference type="RefSeq" id="WP_319613356.1">
    <property type="nucleotide sequence ID" value="NZ_JAWXYB010000018.1"/>
</dbReference>
<dbReference type="Gene3D" id="3.20.20.450">
    <property type="entry name" value="EAL domain"/>
    <property type="match status" value="1"/>
</dbReference>
<gene>
    <name evidence="2" type="ORF">SIL87_06475</name>
</gene>
<dbReference type="PROSITE" id="PS50883">
    <property type="entry name" value="EAL"/>
    <property type="match status" value="1"/>
</dbReference>
<sequence length="254" mass="27347">MRLTEALENDGFCLRYIPRQRLIGAPRMAADQIEGGELWVGLPNRRRGVVSVAPLLRDLERPGLREDMLRFSLDAAAAEVAIWPANWRLSVPVPTRTLADGAVADILMAALAKAGISDGRIDLQIDESDLVEGGVLLHHAMGALRTRGVGVVLDGFGATFGSLALLPRLPLTSLKLDRRLAHSGGSDADSDESVLIRAAVEIAHRLGITVTIDGIETEAELERFRQLGVDFVQGPWIGPAMAAEAIRVRGRSAQ</sequence>
<proteinExistence type="predicted"/>
<dbReference type="InterPro" id="IPR035919">
    <property type="entry name" value="EAL_sf"/>
</dbReference>
<dbReference type="SUPFAM" id="SSF141868">
    <property type="entry name" value="EAL domain-like"/>
    <property type="match status" value="1"/>
</dbReference>
<reference evidence="2 3" key="1">
    <citation type="submission" date="2023-11" db="EMBL/GenBank/DDBJ databases">
        <title>MicrobeMod: A computational toolkit for identifying prokaryotic methylation and restriction-modification with nanopore sequencing.</title>
        <authorList>
            <person name="Crits-Christoph A."/>
            <person name="Kang S.C."/>
            <person name="Lee H."/>
            <person name="Ostrov N."/>
        </authorList>
    </citation>
    <scope>NUCLEOTIDE SEQUENCE [LARGE SCALE GENOMIC DNA]</scope>
    <source>
        <strain evidence="2 3">DSMZ 700</strain>
    </source>
</reference>
<dbReference type="InterPro" id="IPR001633">
    <property type="entry name" value="EAL_dom"/>
</dbReference>
<dbReference type="InterPro" id="IPR050706">
    <property type="entry name" value="Cyclic-di-GMP_PDE-like"/>
</dbReference>
<dbReference type="Pfam" id="PF00563">
    <property type="entry name" value="EAL"/>
    <property type="match status" value="1"/>
</dbReference>
<evidence type="ECO:0000259" key="1">
    <source>
        <dbReference type="PROSITE" id="PS50883"/>
    </source>
</evidence>
<evidence type="ECO:0000313" key="2">
    <source>
        <dbReference type="EMBL" id="MDX5930405.1"/>
    </source>
</evidence>
<dbReference type="AlphaFoldDB" id="A0AAW9DNV1"/>
<comment type="caution">
    <text evidence="2">The sequence shown here is derived from an EMBL/GenBank/DDBJ whole genome shotgun (WGS) entry which is preliminary data.</text>
</comment>
<organism evidence="2 3">
    <name type="scientific">Acidiphilium acidophilum</name>
    <name type="common">Thiobacillus acidophilus</name>
    <dbReference type="NCBI Taxonomy" id="76588"/>
    <lineage>
        <taxon>Bacteria</taxon>
        <taxon>Pseudomonadati</taxon>
        <taxon>Pseudomonadota</taxon>
        <taxon>Alphaproteobacteria</taxon>
        <taxon>Acetobacterales</taxon>
        <taxon>Acidocellaceae</taxon>
        <taxon>Acidiphilium</taxon>
    </lineage>
</organism>
<dbReference type="GO" id="GO:0071111">
    <property type="term" value="F:cyclic-guanylate-specific phosphodiesterase activity"/>
    <property type="evidence" value="ECO:0007669"/>
    <property type="project" value="InterPro"/>
</dbReference>